<reference evidence="3" key="1">
    <citation type="journal article" date="2019" name="Int. J. Syst. Evol. Microbiol.">
        <title>The Global Catalogue of Microorganisms (GCM) 10K type strain sequencing project: providing services to taxonomists for standard genome sequencing and annotation.</title>
        <authorList>
            <consortium name="The Broad Institute Genomics Platform"/>
            <consortium name="The Broad Institute Genome Sequencing Center for Infectious Disease"/>
            <person name="Wu L."/>
            <person name="Ma J."/>
        </authorList>
    </citation>
    <scope>NUCLEOTIDE SEQUENCE [LARGE SCALE GENOMIC DNA]</scope>
    <source>
        <strain evidence="3">JCM 15089</strain>
    </source>
</reference>
<evidence type="ECO:0000256" key="1">
    <source>
        <dbReference type="SAM" id="Phobius"/>
    </source>
</evidence>
<feature type="transmembrane region" description="Helical" evidence="1">
    <location>
        <begin position="156"/>
        <end position="174"/>
    </location>
</feature>
<gene>
    <name evidence="2" type="ORF">GCM10008942_04170</name>
</gene>
<feature type="transmembrane region" description="Helical" evidence="1">
    <location>
        <begin position="396"/>
        <end position="414"/>
    </location>
</feature>
<feature type="transmembrane region" description="Helical" evidence="1">
    <location>
        <begin position="130"/>
        <end position="150"/>
    </location>
</feature>
<name>A0ABN1E633_9PROT</name>
<feature type="transmembrane region" description="Helical" evidence="1">
    <location>
        <begin position="99"/>
        <end position="118"/>
    </location>
</feature>
<feature type="transmembrane region" description="Helical" evidence="1">
    <location>
        <begin position="223"/>
        <end position="249"/>
    </location>
</feature>
<keyword evidence="1" id="KW-1133">Transmembrane helix</keyword>
<dbReference type="Proteomes" id="UP001499951">
    <property type="component" value="Unassembled WGS sequence"/>
</dbReference>
<keyword evidence="1" id="KW-0472">Membrane</keyword>
<protein>
    <recommendedName>
        <fullName evidence="4">DUF2029 domain-containing protein</fullName>
    </recommendedName>
</protein>
<feature type="transmembrane region" description="Helical" evidence="1">
    <location>
        <begin position="312"/>
        <end position="330"/>
    </location>
</feature>
<sequence>MQASWSQRYPAIADLQRTLSARPLHYLFLYAIPLALALAAAVLPPDANFDLANYHWYNGWAFLTGHMRPGFAPGGNASYYNPLLDAAFAWANMHLPERAVAFLLGLAHSASFALLYLLARTLAFRARTIADVAAAGAIALAGITAAVSIAEIGTTFYDAFGAAGVLLALLLLARHTLDGDTGITRVILAGALLGLMTGFKLTNGVYAAGFAVAIPFLSPNRPARALACTAAFAASAFAGLLATGGLWMLHLWHAFGNPIFPYFNNIFHASHGPLNDARDVRFLPHGWLETVFYPFIFTVHPLRTIEVAMRDFRFLAFFLALPAGALLLFANRNRVRSPQDSRHRAVFVFLLIGLTVSYAGWLAVFAIRRYGLVFEMLAPLMILLVGLERPELGRKVAAGVIVAVVLTTMPATMGRGTWTNWKAHLVDAQLPKEMTTANSEVVMIGWRPKAFLVPFFPETARFVDAGVYKMRAPGAHDQIARQISAYHGPQFALVHQTEVPDLASLRSFGLAAGDCRPIHSTLDIKGPVLLCPAKPI</sequence>
<evidence type="ECO:0000313" key="2">
    <source>
        <dbReference type="EMBL" id="GAA0558857.1"/>
    </source>
</evidence>
<accession>A0ABN1E633</accession>
<organism evidence="2 3">
    <name type="scientific">Rhizomicrobium electricum</name>
    <dbReference type="NCBI Taxonomy" id="480070"/>
    <lineage>
        <taxon>Bacteria</taxon>
        <taxon>Pseudomonadati</taxon>
        <taxon>Pseudomonadota</taxon>
        <taxon>Alphaproteobacteria</taxon>
        <taxon>Micropepsales</taxon>
        <taxon>Micropepsaceae</taxon>
        <taxon>Rhizomicrobium</taxon>
    </lineage>
</organism>
<feature type="transmembrane region" description="Helical" evidence="1">
    <location>
        <begin position="372"/>
        <end position="390"/>
    </location>
</feature>
<proteinExistence type="predicted"/>
<keyword evidence="3" id="KW-1185">Reference proteome</keyword>
<evidence type="ECO:0008006" key="4">
    <source>
        <dbReference type="Google" id="ProtNLM"/>
    </source>
</evidence>
<comment type="caution">
    <text evidence="2">The sequence shown here is derived from an EMBL/GenBank/DDBJ whole genome shotgun (WGS) entry which is preliminary data.</text>
</comment>
<dbReference type="EMBL" id="BAAADD010000001">
    <property type="protein sequence ID" value="GAA0558857.1"/>
    <property type="molecule type" value="Genomic_DNA"/>
</dbReference>
<feature type="transmembrane region" description="Helical" evidence="1">
    <location>
        <begin position="186"/>
        <end position="217"/>
    </location>
</feature>
<keyword evidence="1" id="KW-0812">Transmembrane</keyword>
<evidence type="ECO:0000313" key="3">
    <source>
        <dbReference type="Proteomes" id="UP001499951"/>
    </source>
</evidence>
<feature type="transmembrane region" description="Helical" evidence="1">
    <location>
        <begin position="345"/>
        <end position="365"/>
    </location>
</feature>
<dbReference type="RefSeq" id="WP_166931035.1">
    <property type="nucleotide sequence ID" value="NZ_BAAADD010000001.1"/>
</dbReference>
<feature type="transmembrane region" description="Helical" evidence="1">
    <location>
        <begin position="24"/>
        <end position="43"/>
    </location>
</feature>